<evidence type="ECO:0000256" key="5">
    <source>
        <dbReference type="ARBA" id="ARBA00060888"/>
    </source>
</evidence>
<dbReference type="Gene3D" id="3.40.50.720">
    <property type="entry name" value="NAD(P)-binding Rossmann-like Domain"/>
    <property type="match status" value="1"/>
</dbReference>
<dbReference type="Proteomes" id="UP000643405">
    <property type="component" value="Unassembled WGS sequence"/>
</dbReference>
<evidence type="ECO:0000259" key="7">
    <source>
        <dbReference type="PROSITE" id="PS50975"/>
    </source>
</evidence>
<dbReference type="PROSITE" id="PS50975">
    <property type="entry name" value="ATP_GRASP"/>
    <property type="match status" value="1"/>
</dbReference>
<dbReference type="InterPro" id="IPR013815">
    <property type="entry name" value="ATP_grasp_subdomain_1"/>
</dbReference>
<dbReference type="SUPFAM" id="SSF52210">
    <property type="entry name" value="Succinyl-CoA synthetase domains"/>
    <property type="match status" value="2"/>
</dbReference>
<dbReference type="PANTHER" id="PTHR43334">
    <property type="entry name" value="ACETATE--COA LIGASE [ADP-FORMING]"/>
    <property type="match status" value="1"/>
</dbReference>
<dbReference type="GO" id="GO:0046872">
    <property type="term" value="F:metal ion binding"/>
    <property type="evidence" value="ECO:0007669"/>
    <property type="project" value="InterPro"/>
</dbReference>
<dbReference type="SMART" id="SM00881">
    <property type="entry name" value="CoA_binding"/>
    <property type="match status" value="1"/>
</dbReference>
<sequence length="707" mass="72807">MTLGRGLEAIFSPRSIAIVGASQDASKIGGRPLQLLQKYGYAGTIFPVNKSGGTVQSLPAFQSIEALPETPDLAVIAVPAEVAVDAVEQCAARGVRAAVILSAGFSEMGEDGARQQARLTQIAENSGMRILGPNCLGAVGVAEKAIATFSVVLEERMPDAGSVGIVSQSGNLGSFTMRQAGERGIGISRFMTTGNECDIDIADAIAFLARDPGTSTILCCMETCRDGAKLIEALSLAHDAGKPVIVLKIGTSDAGQVAAASHTGALAGADQVFDAVFRSTGALRVASIEELLDVGHAATIVGSGELPKGNGVALLAASGGFGVMMADAASAAGLAIPELSASTQRRIRAAIPYAAPRNPVDTTAQISSRPEILTEVLSAVVDDQACDLTILLLSSSLFLPRLREVYVRSLTEVRQRYPDRLLVLCGSGPKDILAKINAMGIPTVEGIDAVCKAAAGLLRLRAALSKTHANVEVARAVPLSSEAFANESKAKAVLAQAGIPILEERVASDLTSALTAAREIGYPVVLKILSSDIAHKTEVGGVVVGLATPEALAEAHAGMTTRVAEKAPDARIDGVLVAEMASDGVELIIGTKKDPIFGPVVVAGLGGIFAELMQDVALRLAPVDERQAMEMLSSLKAFKLLDGARGRPKADVTAAAKVISSLSKFAVAHVGSVAEIDINPLLVRPQGKGAVALDALLVPVSRAEGTR</sequence>
<dbReference type="InterPro" id="IPR051538">
    <property type="entry name" value="Acyl-CoA_Synth/Transferase"/>
</dbReference>
<name>A0A8J6PVF7_9HYPH</name>
<dbReference type="RefSeq" id="WP_188164953.1">
    <property type="nucleotide sequence ID" value="NZ_JACVVX010000003.1"/>
</dbReference>
<keyword evidence="9" id="KW-1185">Reference proteome</keyword>
<dbReference type="GO" id="GO:0006099">
    <property type="term" value="P:tricarboxylic acid cycle"/>
    <property type="evidence" value="ECO:0007669"/>
    <property type="project" value="UniProtKB-KW"/>
</dbReference>
<organism evidence="8 9">
    <name type="scientific">Oryzicola mucosus</name>
    <dbReference type="NCBI Taxonomy" id="2767425"/>
    <lineage>
        <taxon>Bacteria</taxon>
        <taxon>Pseudomonadati</taxon>
        <taxon>Pseudomonadota</taxon>
        <taxon>Alphaproteobacteria</taxon>
        <taxon>Hyphomicrobiales</taxon>
        <taxon>Phyllobacteriaceae</taxon>
        <taxon>Oryzicola</taxon>
    </lineage>
</organism>
<keyword evidence="4 6" id="KW-0067">ATP-binding</keyword>
<proteinExistence type="inferred from homology"/>
<dbReference type="SUPFAM" id="SSF51735">
    <property type="entry name" value="NAD(P)-binding Rossmann-fold domains"/>
    <property type="match status" value="1"/>
</dbReference>
<dbReference type="InterPro" id="IPR003781">
    <property type="entry name" value="CoA-bd"/>
</dbReference>
<dbReference type="InterPro" id="IPR011761">
    <property type="entry name" value="ATP-grasp"/>
</dbReference>
<dbReference type="Gene3D" id="3.30.1490.20">
    <property type="entry name" value="ATP-grasp fold, A domain"/>
    <property type="match status" value="1"/>
</dbReference>
<dbReference type="SUPFAM" id="SSF56059">
    <property type="entry name" value="Glutathione synthetase ATP-binding domain-like"/>
    <property type="match status" value="1"/>
</dbReference>
<dbReference type="Pfam" id="PF13607">
    <property type="entry name" value="Succ_CoA_lig"/>
    <property type="match status" value="1"/>
</dbReference>
<dbReference type="InterPro" id="IPR016102">
    <property type="entry name" value="Succinyl-CoA_synth-like"/>
</dbReference>
<keyword evidence="2 8" id="KW-0436">Ligase</keyword>
<dbReference type="Pfam" id="PF13380">
    <property type="entry name" value="CoA_binding_2"/>
    <property type="match status" value="1"/>
</dbReference>
<reference evidence="8" key="1">
    <citation type="submission" date="2020-09" db="EMBL/GenBank/DDBJ databases">
        <title>Genome seq and assembly of Tianweitania sp.</title>
        <authorList>
            <person name="Chhetri G."/>
        </authorList>
    </citation>
    <scope>NUCLEOTIDE SEQUENCE</scope>
    <source>
        <strain evidence="8">Rool2</strain>
    </source>
</reference>
<protein>
    <submittedName>
        <fullName evidence="8">Acetate--CoA ligase family protein</fullName>
    </submittedName>
</protein>
<feature type="domain" description="ATP-grasp" evidence="7">
    <location>
        <begin position="491"/>
        <end position="527"/>
    </location>
</feature>
<dbReference type="FunFam" id="3.30.1490.20:FF:000020">
    <property type="entry name" value="Protein lysine acetyltransferase"/>
    <property type="match status" value="1"/>
</dbReference>
<dbReference type="InterPro" id="IPR032875">
    <property type="entry name" value="Succ_CoA_lig_flav_dom"/>
</dbReference>
<evidence type="ECO:0000313" key="9">
    <source>
        <dbReference type="Proteomes" id="UP000643405"/>
    </source>
</evidence>
<comment type="caution">
    <text evidence="8">The sequence shown here is derived from an EMBL/GenBank/DDBJ whole genome shotgun (WGS) entry which is preliminary data.</text>
</comment>
<dbReference type="EMBL" id="JACVVX010000003">
    <property type="protein sequence ID" value="MBD0415546.1"/>
    <property type="molecule type" value="Genomic_DNA"/>
</dbReference>
<dbReference type="InterPro" id="IPR036291">
    <property type="entry name" value="NAD(P)-bd_dom_sf"/>
</dbReference>
<dbReference type="GO" id="GO:0005524">
    <property type="term" value="F:ATP binding"/>
    <property type="evidence" value="ECO:0007669"/>
    <property type="project" value="UniProtKB-UniRule"/>
</dbReference>
<dbReference type="AlphaFoldDB" id="A0A8J6PVF7"/>
<keyword evidence="1" id="KW-0816">Tricarboxylic acid cycle</keyword>
<accession>A0A8J6PVF7</accession>
<evidence type="ECO:0000256" key="2">
    <source>
        <dbReference type="ARBA" id="ARBA00022598"/>
    </source>
</evidence>
<dbReference type="Pfam" id="PF13549">
    <property type="entry name" value="ATP-grasp_5"/>
    <property type="match status" value="1"/>
</dbReference>
<evidence type="ECO:0000313" key="8">
    <source>
        <dbReference type="EMBL" id="MBD0415546.1"/>
    </source>
</evidence>
<comment type="similarity">
    <text evidence="5">In the N-terminal section; belongs to the acetate CoA ligase alpha subunit family.</text>
</comment>
<dbReference type="Gene3D" id="3.40.50.261">
    <property type="entry name" value="Succinyl-CoA synthetase domains"/>
    <property type="match status" value="2"/>
</dbReference>
<keyword evidence="3 6" id="KW-0547">Nucleotide-binding</keyword>
<dbReference type="Gene3D" id="3.30.470.20">
    <property type="entry name" value="ATP-grasp fold, B domain"/>
    <property type="match status" value="1"/>
</dbReference>
<gene>
    <name evidence="8" type="ORF">ICI42_12825</name>
</gene>
<evidence type="ECO:0000256" key="6">
    <source>
        <dbReference type="PROSITE-ProRule" id="PRU00409"/>
    </source>
</evidence>
<evidence type="ECO:0000256" key="1">
    <source>
        <dbReference type="ARBA" id="ARBA00022532"/>
    </source>
</evidence>
<dbReference type="GO" id="GO:0016874">
    <property type="term" value="F:ligase activity"/>
    <property type="evidence" value="ECO:0007669"/>
    <property type="project" value="UniProtKB-KW"/>
</dbReference>
<evidence type="ECO:0000256" key="4">
    <source>
        <dbReference type="ARBA" id="ARBA00022840"/>
    </source>
</evidence>
<dbReference type="PANTHER" id="PTHR43334:SF1">
    <property type="entry name" value="3-HYDROXYPROPIONATE--COA LIGASE [ADP-FORMING]"/>
    <property type="match status" value="1"/>
</dbReference>
<evidence type="ECO:0000256" key="3">
    <source>
        <dbReference type="ARBA" id="ARBA00022741"/>
    </source>
</evidence>